<feature type="domain" description="SAF" evidence="3">
    <location>
        <begin position="66"/>
        <end position="129"/>
    </location>
</feature>
<proteinExistence type="predicted"/>
<evidence type="ECO:0000313" key="5">
    <source>
        <dbReference type="Proteomes" id="UP000309174"/>
    </source>
</evidence>
<keyword evidence="5" id="KW-1185">Reference proteome</keyword>
<reference evidence="4 5" key="1">
    <citation type="submission" date="2019-05" db="EMBL/GenBank/DDBJ databases">
        <title>Draft genome sequence of Actinomadura sp. 14C53.</title>
        <authorList>
            <person name="Saricaoglu S."/>
            <person name="Isik K."/>
        </authorList>
    </citation>
    <scope>NUCLEOTIDE SEQUENCE [LARGE SCALE GENOMIC DNA]</scope>
    <source>
        <strain evidence="4 5">14C53</strain>
    </source>
</reference>
<feature type="region of interest" description="Disordered" evidence="1">
    <location>
        <begin position="1"/>
        <end position="32"/>
    </location>
</feature>
<dbReference type="CDD" id="cd11614">
    <property type="entry name" value="SAF_CpaB_FlgA_like"/>
    <property type="match status" value="1"/>
</dbReference>
<accession>A0A5C4J6X8</accession>
<evidence type="ECO:0000256" key="2">
    <source>
        <dbReference type="SAM" id="Phobius"/>
    </source>
</evidence>
<name>A0A5C4J6X8_9ACTN</name>
<feature type="transmembrane region" description="Helical" evidence="2">
    <location>
        <begin position="40"/>
        <end position="59"/>
    </location>
</feature>
<keyword evidence="2" id="KW-1133">Transmembrane helix</keyword>
<keyword evidence="2" id="KW-0812">Transmembrane</keyword>
<dbReference type="AlphaFoldDB" id="A0A5C4J6X8"/>
<dbReference type="EMBL" id="VCKW01000158">
    <property type="protein sequence ID" value="TMQ92739.1"/>
    <property type="molecule type" value="Genomic_DNA"/>
</dbReference>
<gene>
    <name evidence="4" type="ORF">ETD83_26730</name>
</gene>
<organism evidence="4 5">
    <name type="scientific">Actinomadura soli</name>
    <dbReference type="NCBI Taxonomy" id="2508997"/>
    <lineage>
        <taxon>Bacteria</taxon>
        <taxon>Bacillati</taxon>
        <taxon>Actinomycetota</taxon>
        <taxon>Actinomycetes</taxon>
        <taxon>Streptosporangiales</taxon>
        <taxon>Thermomonosporaceae</taxon>
        <taxon>Actinomadura</taxon>
    </lineage>
</organism>
<protein>
    <recommendedName>
        <fullName evidence="3">SAF domain-containing protein</fullName>
    </recommendedName>
</protein>
<dbReference type="SMART" id="SM00858">
    <property type="entry name" value="SAF"/>
    <property type="match status" value="1"/>
</dbReference>
<sequence>MRNSMKTSSRTLPKPIAPKGSSGPDPRVSKRLARQRRPSWIAAGVMLLMFAVLANVYLFRASDERVPVLRLTRDVPVGQQITRADLDVARVTTDPAVSTIPERQLREVVGRRAAVGLRKGTLLAASQLAAGPSPQRGQALVTAPVKASALPPGLAPGWRVRVVFRQPSQDQHPMGGDAQGRADGGQGTLLRDVVAVVDQVQGPDAEGAMTVSLLMAEADSSLVARQAAAGQVVLVVTERRG</sequence>
<dbReference type="OrthoDB" id="3469236at2"/>
<comment type="caution">
    <text evidence="4">The sequence shown here is derived from an EMBL/GenBank/DDBJ whole genome shotgun (WGS) entry which is preliminary data.</text>
</comment>
<feature type="compositionally biased region" description="Polar residues" evidence="1">
    <location>
        <begin position="1"/>
        <end position="11"/>
    </location>
</feature>
<evidence type="ECO:0000259" key="3">
    <source>
        <dbReference type="SMART" id="SM00858"/>
    </source>
</evidence>
<keyword evidence="2" id="KW-0472">Membrane</keyword>
<dbReference type="Pfam" id="PF08666">
    <property type="entry name" value="SAF"/>
    <property type="match status" value="1"/>
</dbReference>
<dbReference type="Proteomes" id="UP000309174">
    <property type="component" value="Unassembled WGS sequence"/>
</dbReference>
<evidence type="ECO:0000313" key="4">
    <source>
        <dbReference type="EMBL" id="TMQ92739.1"/>
    </source>
</evidence>
<evidence type="ECO:0000256" key="1">
    <source>
        <dbReference type="SAM" id="MobiDB-lite"/>
    </source>
</evidence>
<dbReference type="InterPro" id="IPR013974">
    <property type="entry name" value="SAF"/>
</dbReference>